<comment type="caution">
    <text evidence="1">The sequence shown here is derived from an EMBL/GenBank/DDBJ whole genome shotgun (WGS) entry which is preliminary data.</text>
</comment>
<evidence type="ECO:0000313" key="2">
    <source>
        <dbReference type="Proteomes" id="UP000269157"/>
    </source>
</evidence>
<keyword evidence="2" id="KW-1185">Reference proteome</keyword>
<name>A0A497VAD8_9RHOB</name>
<sequence>MINSLADDAADVSSRTGLNVSELVPAQESMLPGIGGVLTNRAGDFDLEGRDAWIFISIKNRGFNRPYIDRFIDLCDGFGLNGHVCPVDDPYRYNSMAEFKSDDLPEAEAAKIERLSTDITRMVQKAINGKRTERVDIVKWRDIEENTPKTYREELSAAFHGRTRIRDILYDHISSVKQLDSERCFERYAEFFLCEVPVLIHAYYSNGPTMDIYPGPQPKFFWQIEMGLFEQELPKLTALTKAGRSMLYLDTHDRSGGGKK</sequence>
<evidence type="ECO:0000313" key="1">
    <source>
        <dbReference type="EMBL" id="RLJ36196.1"/>
    </source>
</evidence>
<protein>
    <recommendedName>
        <fullName evidence="3">Cyclodipeptide synthase</fullName>
    </recommendedName>
</protein>
<proteinExistence type="predicted"/>
<accession>A0A497VAD8</accession>
<dbReference type="GO" id="GO:0016755">
    <property type="term" value="F:aminoacyltransferase activity"/>
    <property type="evidence" value="ECO:0007669"/>
    <property type="project" value="InterPro"/>
</dbReference>
<dbReference type="EMBL" id="RCCE01000010">
    <property type="protein sequence ID" value="RLJ36196.1"/>
    <property type="molecule type" value="Genomic_DNA"/>
</dbReference>
<dbReference type="Proteomes" id="UP000269157">
    <property type="component" value="Unassembled WGS sequence"/>
</dbReference>
<reference evidence="1 2" key="1">
    <citation type="submission" date="2018-10" db="EMBL/GenBank/DDBJ databases">
        <title>Genomic Encyclopedia of Archaeal and Bacterial Type Strains, Phase II (KMG-II): from individual species to whole genera.</title>
        <authorList>
            <person name="Goeker M."/>
        </authorList>
    </citation>
    <scope>NUCLEOTIDE SEQUENCE [LARGE SCALE GENOMIC DNA]</scope>
    <source>
        <strain evidence="1 2">DSM 29466</strain>
    </source>
</reference>
<dbReference type="Gene3D" id="3.40.50.11710">
    <property type="entry name" value="Cyclodipeptide synthase"/>
    <property type="match status" value="1"/>
</dbReference>
<evidence type="ECO:0008006" key="3">
    <source>
        <dbReference type="Google" id="ProtNLM"/>
    </source>
</evidence>
<dbReference type="InterPro" id="IPR038622">
    <property type="entry name" value="CDPS_sf"/>
</dbReference>
<gene>
    <name evidence="1" type="ORF">BCF46_3886</name>
</gene>
<organism evidence="1 2">
    <name type="scientific">Litoreibacter meonggei</name>
    <dbReference type="NCBI Taxonomy" id="1049199"/>
    <lineage>
        <taxon>Bacteria</taxon>
        <taxon>Pseudomonadati</taxon>
        <taxon>Pseudomonadota</taxon>
        <taxon>Alphaproteobacteria</taxon>
        <taxon>Rhodobacterales</taxon>
        <taxon>Roseobacteraceae</taxon>
        <taxon>Litoreibacter</taxon>
    </lineage>
</organism>
<dbReference type="AlphaFoldDB" id="A0A497VAD8"/>